<dbReference type="RefSeq" id="WP_129048155.1">
    <property type="nucleotide sequence ID" value="NZ_SDHX01000001.1"/>
</dbReference>
<accession>A0A4Q1CCM3</accession>
<keyword evidence="3" id="KW-1185">Reference proteome</keyword>
<dbReference type="SUPFAM" id="SSF55545">
    <property type="entry name" value="beta-N-acetylhexosaminidase-like domain"/>
    <property type="match status" value="1"/>
</dbReference>
<evidence type="ECO:0008006" key="4">
    <source>
        <dbReference type="Google" id="ProtNLM"/>
    </source>
</evidence>
<keyword evidence="1" id="KW-0378">Hydrolase</keyword>
<reference evidence="2 3" key="1">
    <citation type="submission" date="2019-01" db="EMBL/GenBank/DDBJ databases">
        <title>Lacunisphaera sp. strain TWA-58.</title>
        <authorList>
            <person name="Chen W.-M."/>
        </authorList>
    </citation>
    <scope>NUCLEOTIDE SEQUENCE [LARGE SCALE GENOMIC DNA]</scope>
    <source>
        <strain evidence="2 3">TWA-58</strain>
    </source>
</reference>
<proteinExistence type="predicted"/>
<dbReference type="EMBL" id="SDHX01000001">
    <property type="protein sequence ID" value="RXK56790.1"/>
    <property type="molecule type" value="Genomic_DNA"/>
</dbReference>
<dbReference type="AlphaFoldDB" id="A0A4Q1CCM3"/>
<dbReference type="GO" id="GO:0016787">
    <property type="term" value="F:hydrolase activity"/>
    <property type="evidence" value="ECO:0007669"/>
    <property type="project" value="UniProtKB-KW"/>
</dbReference>
<name>A0A4Q1CCM3_9BACT</name>
<evidence type="ECO:0000313" key="3">
    <source>
        <dbReference type="Proteomes" id="UP000290218"/>
    </source>
</evidence>
<dbReference type="GO" id="GO:0005975">
    <property type="term" value="P:carbohydrate metabolic process"/>
    <property type="evidence" value="ECO:0007669"/>
    <property type="project" value="UniProtKB-ARBA"/>
</dbReference>
<comment type="caution">
    <text evidence="2">The sequence shown here is derived from an EMBL/GenBank/DDBJ whole genome shotgun (WGS) entry which is preliminary data.</text>
</comment>
<evidence type="ECO:0000313" key="2">
    <source>
        <dbReference type="EMBL" id="RXK56790.1"/>
    </source>
</evidence>
<protein>
    <recommendedName>
        <fullName evidence="4">Beta-hexosaminidase bacterial type N-terminal domain-containing protein</fullName>
    </recommendedName>
</protein>
<dbReference type="Proteomes" id="UP000290218">
    <property type="component" value="Unassembled WGS sequence"/>
</dbReference>
<dbReference type="InterPro" id="IPR029018">
    <property type="entry name" value="Hex-like_dom2"/>
</dbReference>
<evidence type="ECO:0000256" key="1">
    <source>
        <dbReference type="ARBA" id="ARBA00022801"/>
    </source>
</evidence>
<dbReference type="OrthoDB" id="99887at2"/>
<sequence>MKPRILALLAGLCLVGALRAERVYILHDADVPQAAYAARKLGEALVGQRHELLRERAGYDRLVSLAVHRERLAPEAYQIIPEGKVITVYGGDGRGLIYGTLALAEALRHGTPLAEVKPAAERPHLAFRGIKYNLPWETYRASTALDQHIPVAKDLKYWEAFLDMMVANRFNVVSLWNMHPFTFMVRPKNFPEASPWTEAEQEEWRQLYRGIFRLAKERGLDTYIVHWSIFVSKEFSEAHGVAKKNFYPHYYVDGDSSEIVRRYIRESVTQVLNEYPDLDGIGLSHGEGMAGMTPLERQQWMDDVIVAGMLDAHRKVKLIHRVPFSSGLSSAGGTSAHVEAVTRAAMEKLENRFDGPIWAEMKFNWSHAHSTPKLVKVHGGKLGDTYFKPTPSNYKVVWMARNEDFFALRWGVPDFIRSHIARNGTQDYVGGYFVGSECYIPALDYFTALKEPVDWKWAFERQWLFYQLWGRLLYNPETPDAVFQAEFNRRYGAKGDNLLRAYALASTTQLRLNSLFDTRWDFTLYGEGFLALQGDYTKYIGIDRLIASPVLDPDYVSIKDYVETTAAGGSFGPERMTPPELADLLERDCREALGLVAGIDPAGNATLCYEVADVQAWARLGLHLAEKLRGGQALHRFRLKGAAADQQAAITHLEKAVAQWDELVKLTRPLYRDMPLVHYNHNFFHANPDNLFHWALIRDEVAKDVEVARGAERAK</sequence>
<gene>
    <name evidence="2" type="ORF">ESB00_13240</name>
</gene>
<organism evidence="2 3">
    <name type="scientific">Oleiharenicola lentus</name>
    <dbReference type="NCBI Taxonomy" id="2508720"/>
    <lineage>
        <taxon>Bacteria</taxon>
        <taxon>Pseudomonadati</taxon>
        <taxon>Verrucomicrobiota</taxon>
        <taxon>Opitutia</taxon>
        <taxon>Opitutales</taxon>
        <taxon>Opitutaceae</taxon>
        <taxon>Oleiharenicola</taxon>
    </lineage>
</organism>